<name>A0A9E8M2U1_9BACI</name>
<dbReference type="InterPro" id="IPR004107">
    <property type="entry name" value="Integrase_SAM-like_N"/>
</dbReference>
<evidence type="ECO:0000256" key="5">
    <source>
        <dbReference type="PROSITE-ProRule" id="PRU01248"/>
    </source>
</evidence>
<dbReference type="Pfam" id="PF00589">
    <property type="entry name" value="Phage_integrase"/>
    <property type="match status" value="1"/>
</dbReference>
<dbReference type="KEGG" id="fhl:OE105_04555"/>
<dbReference type="PANTHER" id="PTHR30349">
    <property type="entry name" value="PHAGE INTEGRASE-RELATED"/>
    <property type="match status" value="1"/>
</dbReference>
<reference evidence="8" key="1">
    <citation type="submission" date="2022-09" db="EMBL/GenBank/DDBJ databases">
        <title>Complete Genomes of Fervidibacillus albus and Fervidibacillus halotolerans isolated from tidal flat sediments.</title>
        <authorList>
            <person name="Kwon K.K."/>
            <person name="Yang S.-H."/>
            <person name="Park M.J."/>
            <person name="Oh H.-M."/>
        </authorList>
    </citation>
    <scope>NUCLEOTIDE SEQUENCE</scope>
    <source>
        <strain evidence="8">MEBiC13594</strain>
    </source>
</reference>
<evidence type="ECO:0000313" key="9">
    <source>
        <dbReference type="Proteomes" id="UP001164726"/>
    </source>
</evidence>
<proteinExistence type="inferred from homology"/>
<evidence type="ECO:0000256" key="4">
    <source>
        <dbReference type="ARBA" id="ARBA00023172"/>
    </source>
</evidence>
<dbReference type="AlphaFoldDB" id="A0A9E8M2U1"/>
<evidence type="ECO:0000313" key="8">
    <source>
        <dbReference type="EMBL" id="WAA13389.1"/>
    </source>
</evidence>
<organism evidence="8 9">
    <name type="scientific">Fervidibacillus halotolerans</name>
    <dbReference type="NCBI Taxonomy" id="2980027"/>
    <lineage>
        <taxon>Bacteria</taxon>
        <taxon>Bacillati</taxon>
        <taxon>Bacillota</taxon>
        <taxon>Bacilli</taxon>
        <taxon>Bacillales</taxon>
        <taxon>Bacillaceae</taxon>
        <taxon>Fervidibacillus</taxon>
    </lineage>
</organism>
<keyword evidence="9" id="KW-1185">Reference proteome</keyword>
<dbReference type="Gene3D" id="1.10.150.130">
    <property type="match status" value="1"/>
</dbReference>
<dbReference type="GO" id="GO:0015074">
    <property type="term" value="P:DNA integration"/>
    <property type="evidence" value="ECO:0007669"/>
    <property type="project" value="UniProtKB-KW"/>
</dbReference>
<feature type="domain" description="Tyr recombinase" evidence="6">
    <location>
        <begin position="104"/>
        <end position="274"/>
    </location>
</feature>
<dbReference type="Gene3D" id="1.10.443.10">
    <property type="entry name" value="Intergrase catalytic core"/>
    <property type="match status" value="1"/>
</dbReference>
<evidence type="ECO:0000256" key="2">
    <source>
        <dbReference type="ARBA" id="ARBA00022908"/>
    </source>
</evidence>
<feature type="domain" description="Core-binding (CB)" evidence="7">
    <location>
        <begin position="1"/>
        <end position="85"/>
    </location>
</feature>
<dbReference type="InterPro" id="IPR050090">
    <property type="entry name" value="Tyrosine_recombinase_XerCD"/>
</dbReference>
<dbReference type="InterPro" id="IPR002104">
    <property type="entry name" value="Integrase_catalytic"/>
</dbReference>
<dbReference type="PROSITE" id="PS51898">
    <property type="entry name" value="TYR_RECOMBINASE"/>
    <property type="match status" value="1"/>
</dbReference>
<keyword evidence="4" id="KW-0233">DNA recombination</keyword>
<dbReference type="RefSeq" id="WP_275421553.1">
    <property type="nucleotide sequence ID" value="NZ_CP106877.1"/>
</dbReference>
<keyword evidence="2" id="KW-0229">DNA integration</keyword>
<evidence type="ECO:0000259" key="6">
    <source>
        <dbReference type="PROSITE" id="PS51898"/>
    </source>
</evidence>
<dbReference type="PANTHER" id="PTHR30349:SF41">
    <property type="entry name" value="INTEGRASE_RECOMBINASE PROTEIN MJ0367-RELATED"/>
    <property type="match status" value="1"/>
</dbReference>
<dbReference type="PROSITE" id="PS51900">
    <property type="entry name" value="CB"/>
    <property type="match status" value="1"/>
</dbReference>
<dbReference type="SUPFAM" id="SSF56349">
    <property type="entry name" value="DNA breaking-rejoining enzymes"/>
    <property type="match status" value="1"/>
</dbReference>
<gene>
    <name evidence="8" type="ORF">OE105_04555</name>
</gene>
<evidence type="ECO:0000259" key="7">
    <source>
        <dbReference type="PROSITE" id="PS51900"/>
    </source>
</evidence>
<sequence length="278" mass="31293">MSNNAVMERFIAESLAGKSPNTVKAYRQSIAKFADYLADSGADLTTFARSDVQFYIQRLETVEKRKPSGVNRELAAIKAFCRWANKEDAVKDLRVVKPAKPTAKAPEWLDRTTRNRLIRETDRKRNKRDHAMVMTLLGCGLRVSELVTLDRDDVTISERKGTLHVRNGKGGKERYVPIPADTRRAISEYLAQRTDNHDALFLSQYGKRISVRTVQAMLANYGVHPHQLRHTYVKTLVDRGVPAATIMALTGHTSADMVAWYSQPSEDEKAAIVEGMFA</sequence>
<evidence type="ECO:0000256" key="3">
    <source>
        <dbReference type="ARBA" id="ARBA00023125"/>
    </source>
</evidence>
<keyword evidence="3 5" id="KW-0238">DNA-binding</keyword>
<dbReference type="GO" id="GO:0006310">
    <property type="term" value="P:DNA recombination"/>
    <property type="evidence" value="ECO:0007669"/>
    <property type="project" value="UniProtKB-KW"/>
</dbReference>
<comment type="similarity">
    <text evidence="1">Belongs to the 'phage' integrase family.</text>
</comment>
<dbReference type="GO" id="GO:0003677">
    <property type="term" value="F:DNA binding"/>
    <property type="evidence" value="ECO:0007669"/>
    <property type="project" value="UniProtKB-UniRule"/>
</dbReference>
<dbReference type="InterPro" id="IPR044068">
    <property type="entry name" value="CB"/>
</dbReference>
<dbReference type="InterPro" id="IPR010998">
    <property type="entry name" value="Integrase_recombinase_N"/>
</dbReference>
<dbReference type="InterPro" id="IPR013762">
    <property type="entry name" value="Integrase-like_cat_sf"/>
</dbReference>
<protein>
    <submittedName>
        <fullName evidence="8">Tyrosine-type recombinase/integrase</fullName>
    </submittedName>
</protein>
<evidence type="ECO:0000256" key="1">
    <source>
        <dbReference type="ARBA" id="ARBA00008857"/>
    </source>
</evidence>
<dbReference type="InterPro" id="IPR011010">
    <property type="entry name" value="DNA_brk_join_enz"/>
</dbReference>
<dbReference type="EMBL" id="CP106877">
    <property type="protein sequence ID" value="WAA13389.1"/>
    <property type="molecule type" value="Genomic_DNA"/>
</dbReference>
<dbReference type="Pfam" id="PF02899">
    <property type="entry name" value="Phage_int_SAM_1"/>
    <property type="match status" value="1"/>
</dbReference>
<dbReference type="Proteomes" id="UP001164726">
    <property type="component" value="Chromosome"/>
</dbReference>
<accession>A0A9E8M2U1</accession>